<dbReference type="InterPro" id="IPR011124">
    <property type="entry name" value="Znf_CW"/>
</dbReference>
<evidence type="ECO:0000256" key="9">
    <source>
        <dbReference type="ARBA" id="ARBA00022853"/>
    </source>
</evidence>
<dbReference type="PROSITE" id="PS51050">
    <property type="entry name" value="ZF_CW"/>
    <property type="match status" value="1"/>
</dbReference>
<dbReference type="PANTHER" id="PTHR23336">
    <property type="entry name" value="ZINC FINGER CW-TYPE COILED-COIL DOMAIN PROTEIN 3"/>
    <property type="match status" value="1"/>
</dbReference>
<evidence type="ECO:0000256" key="1">
    <source>
        <dbReference type="ARBA" id="ARBA00004123"/>
    </source>
</evidence>
<keyword evidence="11" id="KW-0943">RNA-mediated gene silencing</keyword>
<evidence type="ECO:0000256" key="5">
    <source>
        <dbReference type="ARBA" id="ARBA00022759"/>
    </source>
</evidence>
<dbReference type="Pfam" id="PF17942">
    <property type="entry name" value="Morc6_S5"/>
    <property type="match status" value="1"/>
</dbReference>
<evidence type="ECO:0000256" key="3">
    <source>
        <dbReference type="ARBA" id="ARBA00022722"/>
    </source>
</evidence>
<keyword evidence="5" id="KW-0255">Endonuclease</keyword>
<comment type="similarity">
    <text evidence="2">Belongs to the MORC ATPase protein family.</text>
</comment>
<dbReference type="InterPro" id="IPR041006">
    <property type="entry name" value="Morc_S5"/>
</dbReference>
<organism evidence="16 17">
    <name type="scientific">Liquidambar formosana</name>
    <name type="common">Formosan gum</name>
    <dbReference type="NCBI Taxonomy" id="63359"/>
    <lineage>
        <taxon>Eukaryota</taxon>
        <taxon>Viridiplantae</taxon>
        <taxon>Streptophyta</taxon>
        <taxon>Embryophyta</taxon>
        <taxon>Tracheophyta</taxon>
        <taxon>Spermatophyta</taxon>
        <taxon>Magnoliopsida</taxon>
        <taxon>eudicotyledons</taxon>
        <taxon>Gunneridae</taxon>
        <taxon>Pentapetalae</taxon>
        <taxon>Saxifragales</taxon>
        <taxon>Altingiaceae</taxon>
        <taxon>Liquidambar</taxon>
    </lineage>
</organism>
<keyword evidence="17" id="KW-1185">Reference proteome</keyword>
<reference evidence="16 17" key="1">
    <citation type="journal article" date="2024" name="Plant J.">
        <title>Genome sequences and population genomics reveal climatic adaptation and genomic divergence between two closely related sweetgum species.</title>
        <authorList>
            <person name="Xu W.Q."/>
            <person name="Ren C.Q."/>
            <person name="Zhang X.Y."/>
            <person name="Comes H.P."/>
            <person name="Liu X.H."/>
            <person name="Li Y.G."/>
            <person name="Kettle C.J."/>
            <person name="Jalonen R."/>
            <person name="Gaisberger H."/>
            <person name="Ma Y.Z."/>
            <person name="Qiu Y.X."/>
        </authorList>
    </citation>
    <scope>NUCLEOTIDE SEQUENCE [LARGE SCALE GENOMIC DNA]</scope>
    <source>
        <strain evidence="16">Hangzhou</strain>
    </source>
</reference>
<proteinExistence type="inferred from homology"/>
<dbReference type="SUPFAM" id="SSF55874">
    <property type="entry name" value="ATPase domain of HSP90 chaperone/DNA topoisomerase II/histidine kinase"/>
    <property type="match status" value="1"/>
</dbReference>
<dbReference type="GO" id="GO:0031047">
    <property type="term" value="P:regulatory ncRNA-mediated gene silencing"/>
    <property type="evidence" value="ECO:0007669"/>
    <property type="project" value="UniProtKB-KW"/>
</dbReference>
<keyword evidence="5" id="KW-0378">Hydrolase</keyword>
<keyword evidence="10" id="KW-0175">Coiled coil</keyword>
<feature type="region of interest" description="Disordered" evidence="14">
    <location>
        <begin position="725"/>
        <end position="763"/>
    </location>
</feature>
<evidence type="ECO:0000256" key="8">
    <source>
        <dbReference type="ARBA" id="ARBA00022833"/>
    </source>
</evidence>
<evidence type="ECO:0000256" key="6">
    <source>
        <dbReference type="ARBA" id="ARBA00022763"/>
    </source>
</evidence>
<dbReference type="AlphaFoldDB" id="A0AAP0X1A5"/>
<evidence type="ECO:0000256" key="2">
    <source>
        <dbReference type="ARBA" id="ARBA00007845"/>
    </source>
</evidence>
<evidence type="ECO:0000313" key="16">
    <source>
        <dbReference type="EMBL" id="KAK9285281.1"/>
    </source>
</evidence>
<feature type="domain" description="CW-type" evidence="15">
    <location>
        <begin position="644"/>
        <end position="694"/>
    </location>
</feature>
<dbReference type="Pfam" id="PF07496">
    <property type="entry name" value="zf-CW"/>
    <property type="match status" value="1"/>
</dbReference>
<dbReference type="GO" id="GO:0008270">
    <property type="term" value="F:zinc ion binding"/>
    <property type="evidence" value="ECO:0007669"/>
    <property type="project" value="UniProtKB-KW"/>
</dbReference>
<dbReference type="GO" id="GO:0005634">
    <property type="term" value="C:nucleus"/>
    <property type="evidence" value="ECO:0007669"/>
    <property type="project" value="UniProtKB-SubCell"/>
</dbReference>
<keyword evidence="4" id="KW-0479">Metal-binding</keyword>
<evidence type="ECO:0000256" key="14">
    <source>
        <dbReference type="SAM" id="MobiDB-lite"/>
    </source>
</evidence>
<dbReference type="GO" id="GO:0004519">
    <property type="term" value="F:endonuclease activity"/>
    <property type="evidence" value="ECO:0007669"/>
    <property type="project" value="UniProtKB-KW"/>
</dbReference>
<dbReference type="GO" id="GO:0031349">
    <property type="term" value="P:positive regulation of defense response"/>
    <property type="evidence" value="ECO:0007669"/>
    <property type="project" value="UniProtKB-ARBA"/>
</dbReference>
<comment type="subcellular location">
    <subcellularLocation>
        <location evidence="1">Nucleus</location>
    </subcellularLocation>
</comment>
<dbReference type="InterPro" id="IPR036890">
    <property type="entry name" value="HATPase_C_sf"/>
</dbReference>
<keyword evidence="8" id="KW-0862">Zinc</keyword>
<keyword evidence="6" id="KW-0227">DNA damage</keyword>
<dbReference type="Gene3D" id="3.30.565.10">
    <property type="entry name" value="Histidine kinase-like ATPase, C-terminal domain"/>
    <property type="match status" value="1"/>
</dbReference>
<keyword evidence="12" id="KW-0234">DNA repair</keyword>
<dbReference type="EMBL" id="JBBPBK010000005">
    <property type="protein sequence ID" value="KAK9285281.1"/>
    <property type="molecule type" value="Genomic_DNA"/>
</dbReference>
<evidence type="ECO:0000313" key="17">
    <source>
        <dbReference type="Proteomes" id="UP001415857"/>
    </source>
</evidence>
<evidence type="ECO:0000256" key="10">
    <source>
        <dbReference type="ARBA" id="ARBA00023054"/>
    </source>
</evidence>
<evidence type="ECO:0000256" key="4">
    <source>
        <dbReference type="ARBA" id="ARBA00022723"/>
    </source>
</evidence>
<gene>
    <name evidence="16" type="ORF">L1049_024471</name>
</gene>
<dbReference type="Gene3D" id="3.30.40.100">
    <property type="match status" value="1"/>
</dbReference>
<feature type="region of interest" description="Disordered" evidence="14">
    <location>
        <begin position="140"/>
        <end position="162"/>
    </location>
</feature>
<dbReference type="InterPro" id="IPR045261">
    <property type="entry name" value="MORC_ATPase"/>
</dbReference>
<evidence type="ECO:0000256" key="13">
    <source>
        <dbReference type="ARBA" id="ARBA00023242"/>
    </source>
</evidence>
<dbReference type="GO" id="GO:0006325">
    <property type="term" value="P:chromatin organization"/>
    <property type="evidence" value="ECO:0007669"/>
    <property type="project" value="UniProtKB-KW"/>
</dbReference>
<keyword evidence="9" id="KW-0156">Chromatin regulator</keyword>
<dbReference type="Pfam" id="PF13589">
    <property type="entry name" value="HATPase_c_3"/>
    <property type="match status" value="1"/>
</dbReference>
<sequence length="763" mass="86331">MTSGLKMGGSLLNFSELPREYGFNHFVMLMKDQKLICRTQCINPPSEMPSDWNILKYARKMEIRYLWELRRFFLHPACQNAHEQMEWERFLGYLQKHNMVAIAKLELYELYILPPDEGSKFGQVVVAYWNKKAGLTESKKQKAKTQWTGPPPTVGSERVEGLTSTVRQDVLPSFRMVKELSDASHEDINGEGSSTSADKCSISHKFPQETGDHHAHESRVETCSRPQPSAVQYGLLEKNYVRADPSYLKTLGQAHSGWIFGAIAELVDNSRDAKATKLEIFVEEIYSTKAGKNIPMLSVIDDGHGMTHQEIVRMMSFGHKQPDRDDPDCIGRFGIGFKTGAMRLGRDALVLTQTADSRSVAFLSQSLNEGKDNLEIPIISYHRKGQFMEVDTTVQSEALAKNNLKSIKECSPFNKYLIGEKLGLFREKGTGTQIHIWNLDEWGSDYCLEWRTGLSGGSSFYQGDILIRSGRIRSRPGQITQKVPLDYSLQSYLEFIFLEPRMKIYVQHSLVKSRPLAKSLNMTSVEIGHIMGKHVQLTIGRCQLEWESANCGIFLYWHGRLIEAYKRVGGMILSADTGRGIIGVIDITGLMNDGNGHVWVHSNKQGFQDCEPYARLEEWLGKIADEYWDRNFDALQLKKGNALYKPDHEWVQCDKCRKWRMLSSGFDINNLPQEWFCYMMPFNGLCGTPEQAVDSGVITVSAKRSGYVSKQTAIQSKEVVQLVNTTSTSGGNKDDSIQPTEEGVRPPVSKRLRRGPTRACKVT</sequence>
<dbReference type="PANTHER" id="PTHR23336:SF11">
    <property type="entry name" value="OS06G0622000 PROTEIN"/>
    <property type="match status" value="1"/>
</dbReference>
<dbReference type="GO" id="GO:0016887">
    <property type="term" value="F:ATP hydrolysis activity"/>
    <property type="evidence" value="ECO:0007669"/>
    <property type="project" value="InterPro"/>
</dbReference>
<keyword evidence="7" id="KW-0863">Zinc-finger</keyword>
<accession>A0AAP0X1A5</accession>
<protein>
    <recommendedName>
        <fullName evidence="15">CW-type domain-containing protein</fullName>
    </recommendedName>
</protein>
<evidence type="ECO:0000256" key="7">
    <source>
        <dbReference type="ARBA" id="ARBA00022771"/>
    </source>
</evidence>
<dbReference type="Proteomes" id="UP001415857">
    <property type="component" value="Unassembled WGS sequence"/>
</dbReference>
<dbReference type="GO" id="GO:0006281">
    <property type="term" value="P:DNA repair"/>
    <property type="evidence" value="ECO:0007669"/>
    <property type="project" value="UniProtKB-KW"/>
</dbReference>
<keyword evidence="3" id="KW-0540">Nuclease</keyword>
<keyword evidence="13" id="KW-0539">Nucleus</keyword>
<comment type="caution">
    <text evidence="16">The sequence shown here is derived from an EMBL/GenBank/DDBJ whole genome shotgun (WGS) entry which is preliminary data.</text>
</comment>
<evidence type="ECO:0000256" key="11">
    <source>
        <dbReference type="ARBA" id="ARBA00023158"/>
    </source>
</evidence>
<evidence type="ECO:0000256" key="12">
    <source>
        <dbReference type="ARBA" id="ARBA00023204"/>
    </source>
</evidence>
<evidence type="ECO:0000259" key="15">
    <source>
        <dbReference type="PROSITE" id="PS51050"/>
    </source>
</evidence>
<name>A0AAP0X1A5_LIQFO</name>